<feature type="domain" description="HTH luxR-type" evidence="1">
    <location>
        <begin position="740"/>
        <end position="805"/>
    </location>
</feature>
<dbReference type="InterPro" id="IPR036388">
    <property type="entry name" value="WH-like_DNA-bd_sf"/>
</dbReference>
<comment type="caution">
    <text evidence="2">The sequence shown here is derived from an EMBL/GenBank/DDBJ whole genome shotgun (WGS) entry which is preliminary data.</text>
</comment>
<dbReference type="PROSITE" id="PS50043">
    <property type="entry name" value="HTH_LUXR_2"/>
    <property type="match status" value="1"/>
</dbReference>
<dbReference type="SMART" id="SM00421">
    <property type="entry name" value="HTH_LUXR"/>
    <property type="match status" value="1"/>
</dbReference>
<dbReference type="Gene3D" id="1.10.10.10">
    <property type="entry name" value="Winged helix-like DNA-binding domain superfamily/Winged helix DNA-binding domain"/>
    <property type="match status" value="1"/>
</dbReference>
<evidence type="ECO:0000313" key="2">
    <source>
        <dbReference type="EMBL" id="MBL3690381.1"/>
    </source>
</evidence>
<dbReference type="Proteomes" id="UP001646141">
    <property type="component" value="Unassembled WGS sequence"/>
</dbReference>
<dbReference type="SUPFAM" id="SSF46894">
    <property type="entry name" value="C-terminal effector domain of the bipartite response regulators"/>
    <property type="match status" value="1"/>
</dbReference>
<name>A0ABS1STX8_9MICO</name>
<dbReference type="EMBL" id="QYAD01000003">
    <property type="protein sequence ID" value="MBL3690381.1"/>
    <property type="molecule type" value="Genomic_DNA"/>
</dbReference>
<proteinExistence type="predicted"/>
<dbReference type="Gene3D" id="3.40.50.300">
    <property type="entry name" value="P-loop containing nucleotide triphosphate hydrolases"/>
    <property type="match status" value="1"/>
</dbReference>
<dbReference type="CDD" id="cd06170">
    <property type="entry name" value="LuxR_C_like"/>
    <property type="match status" value="1"/>
</dbReference>
<dbReference type="SMART" id="SM00382">
    <property type="entry name" value="AAA"/>
    <property type="match status" value="1"/>
</dbReference>
<dbReference type="InterPro" id="IPR016032">
    <property type="entry name" value="Sig_transdc_resp-reg_C-effctor"/>
</dbReference>
<protein>
    <recommendedName>
        <fullName evidence="1">HTH luxR-type domain-containing protein</fullName>
    </recommendedName>
</protein>
<sequence length="810" mass="86647">MGTETLSTRTSVLTEAIGLLESNANVLLAGPNGSGKSHMLEQAALRLHERGRSVVRFDCADQQSRLALLQWPRQGVPAHTVLALDNLEQADASLLHALLDHDAAGHRAIGTLETGNQHIPYLRAMEEVIQSRESAAEVFAAVQQLTLRSLPDEDVAWLLHELSPIMLSSATVRTITTLAAGRPAWARDLLVLAQQDALIHLPRPAITERLPRELNLPALRAITRSLGPVSEELATAAVISAEIGPTDDALLEDLLGARVVRELNDSGALTREPGSEKFSVPPFVAAAMQSAASPEAVAEARRVLARSLIAQDSLGLPLSSADTLRCARSMVVSSDHSSAGESRSTQVQILHRAIAHSVAVGQESQARGMLLRASSIDAPLSPAQHAQVVGALVGAQAALSVLDAAEEQHAVAHERMSGDGLTAYLRAHFTTQTRGTAPRETPAEYVTALWHSTEPIDESLSRLRHLADTASPEIAELSLALIELDAVWAGRLPRGTWLAQGTPIPALPKQSRGPDDVVSGTLLLARGLTALLAGELALRANELRTACVASATPEAHLHWLRHLTAAGEALACGQGERAALEWRLLEQAIPRFTASRLRHYVHALGSAIVATGSSAHPSLRAAQNPVTPEHFTRYLTGDHTALRHSEPQVAVGAEALPVLRFARAHLAAAAAQNPVELVRASRRLERLHLWAPAAFAASTARAIYLSRRTVSGVRECDARLEALDAHLARTLPWYRSGSLPTVRFARLTRREHEVARLAARGLTNAAVAARLGCSTRTVESHLAQAKAKLGAASRQELAARMGLEEAPTRI</sequence>
<dbReference type="InterPro" id="IPR003593">
    <property type="entry name" value="AAA+_ATPase"/>
</dbReference>
<dbReference type="RefSeq" id="WP_202382478.1">
    <property type="nucleotide sequence ID" value="NZ_BAAAMA010000001.1"/>
</dbReference>
<dbReference type="Pfam" id="PF00196">
    <property type="entry name" value="GerE"/>
    <property type="match status" value="1"/>
</dbReference>
<dbReference type="InterPro" id="IPR027417">
    <property type="entry name" value="P-loop_NTPase"/>
</dbReference>
<gene>
    <name evidence="2" type="ORF">D3226_10485</name>
</gene>
<accession>A0ABS1STX8</accession>
<evidence type="ECO:0000313" key="3">
    <source>
        <dbReference type="Proteomes" id="UP001646141"/>
    </source>
</evidence>
<dbReference type="SUPFAM" id="SSF52540">
    <property type="entry name" value="P-loop containing nucleoside triphosphate hydrolases"/>
    <property type="match status" value="1"/>
</dbReference>
<dbReference type="PRINTS" id="PR00038">
    <property type="entry name" value="HTHLUXR"/>
</dbReference>
<evidence type="ECO:0000259" key="1">
    <source>
        <dbReference type="PROSITE" id="PS50043"/>
    </source>
</evidence>
<keyword evidence="3" id="KW-1185">Reference proteome</keyword>
<organism evidence="2 3">
    <name type="scientific">Leucobacter chromiireducens subsp. chromiireducens</name>
    <dbReference type="NCBI Taxonomy" id="660067"/>
    <lineage>
        <taxon>Bacteria</taxon>
        <taxon>Bacillati</taxon>
        <taxon>Actinomycetota</taxon>
        <taxon>Actinomycetes</taxon>
        <taxon>Micrococcales</taxon>
        <taxon>Microbacteriaceae</taxon>
        <taxon>Leucobacter</taxon>
    </lineage>
</organism>
<dbReference type="InterPro" id="IPR000792">
    <property type="entry name" value="Tscrpt_reg_LuxR_C"/>
</dbReference>
<reference evidence="2 3" key="1">
    <citation type="submission" date="2018-09" db="EMBL/GenBank/DDBJ databases">
        <title>Comparative genomics of Leucobacter spp.</title>
        <authorList>
            <person name="Reis A.C."/>
            <person name="Kolvenbach B.A."/>
            <person name="Corvini P.F.X."/>
            <person name="Nunes O.C."/>
        </authorList>
    </citation>
    <scope>NUCLEOTIDE SEQUENCE [LARGE SCALE GENOMIC DNA]</scope>
    <source>
        <strain evidence="2 3">L-1</strain>
    </source>
</reference>